<feature type="region of interest" description="Disordered" evidence="1">
    <location>
        <begin position="1"/>
        <end position="97"/>
    </location>
</feature>
<protein>
    <submittedName>
        <fullName evidence="2">Uncharacterized protein</fullName>
    </submittedName>
</protein>
<evidence type="ECO:0000313" key="3">
    <source>
        <dbReference type="Proteomes" id="UP000245942"/>
    </source>
</evidence>
<feature type="region of interest" description="Disordered" evidence="1">
    <location>
        <begin position="622"/>
        <end position="665"/>
    </location>
</feature>
<feature type="region of interest" description="Disordered" evidence="1">
    <location>
        <begin position="540"/>
        <end position="559"/>
    </location>
</feature>
<keyword evidence="3" id="KW-1185">Reference proteome</keyword>
<feature type="compositionally biased region" description="Low complexity" evidence="1">
    <location>
        <begin position="329"/>
        <end position="338"/>
    </location>
</feature>
<feature type="compositionally biased region" description="Polar residues" evidence="1">
    <location>
        <begin position="287"/>
        <end position="304"/>
    </location>
</feature>
<organism evidence="2 3">
    <name type="scientific">Pseudomicrostroma glucosiphilum</name>
    <dbReference type="NCBI Taxonomy" id="1684307"/>
    <lineage>
        <taxon>Eukaryota</taxon>
        <taxon>Fungi</taxon>
        <taxon>Dikarya</taxon>
        <taxon>Basidiomycota</taxon>
        <taxon>Ustilaginomycotina</taxon>
        <taxon>Exobasidiomycetes</taxon>
        <taxon>Microstromatales</taxon>
        <taxon>Microstromatales incertae sedis</taxon>
        <taxon>Pseudomicrostroma</taxon>
    </lineage>
</organism>
<dbReference type="RefSeq" id="XP_025347023.1">
    <property type="nucleotide sequence ID" value="XM_025492880.1"/>
</dbReference>
<feature type="region of interest" description="Disordered" evidence="1">
    <location>
        <begin position="370"/>
        <end position="445"/>
    </location>
</feature>
<evidence type="ECO:0000313" key="2">
    <source>
        <dbReference type="EMBL" id="PWN19863.1"/>
    </source>
</evidence>
<feature type="compositionally biased region" description="Low complexity" evidence="1">
    <location>
        <begin position="219"/>
        <end position="242"/>
    </location>
</feature>
<dbReference type="AlphaFoldDB" id="A0A316U697"/>
<sequence length="665" mass="69479">MPKRTPSRAPNPTLPVRHQTLSPAFQAPYGQPGQATGVKGQENSPSDGTLRIPGNNVFSRGSARADVEQMRPTRPSRPSTQDSLHSTSSGTSASSFQSLVRARSASICRERSCDLGGYKQDSPQSLNREDALAAQVDVGISLSEGDSSLESLRLAIGAGRQISLLRTGFSPDAAWTDSPDIASDPTQQPFSYNFSQRESSTMVRKALTQRPEKLKLPHSWAMATGSSSPSSARSRGSSQATSPFSLASVRASMASLPPAPPPPSGALPPLPSTPSRGPSKGRHTLSPGPNASTPLIRRTPSSDGRPTLLPPAVLVSPDRGTTAKPFFPSSTWTADPTPPAAAVSVALTASPASLSSLDSALDRHGEQTDANTIFSSIPFPAPATPRTEARSSSPEAPSTPSDGTLTVYSPSTPATSPWGSAGRTGSRWSNASRTGPWSNWEEGAAAKKRESVASKVNIDANGRPISTKQTTASVQLALLTQAQEVDPCASPTILSKKAGSASFRADRHCIKADTSGQIDGGPLHRVTPTLMPLVSDMCGNPSTSSRLSSSAGDTAPLNLTSRRQPLWGQGMPVEYSTPGGESSLEGLRIDVNTLLDSGLMAARGGSKDHTAVQSVAVSLHGSRRPLQVDATPTRQERCDEATSESTSSLDLAFPTPPPRLDSSPI</sequence>
<feature type="region of interest" description="Disordered" evidence="1">
    <location>
        <begin position="176"/>
        <end position="338"/>
    </location>
</feature>
<feature type="compositionally biased region" description="Polar residues" evidence="1">
    <location>
        <begin position="426"/>
        <end position="437"/>
    </location>
</feature>
<feature type="compositionally biased region" description="Polar residues" evidence="1">
    <location>
        <begin position="184"/>
        <end position="202"/>
    </location>
</feature>
<dbReference type="EMBL" id="KZ819330">
    <property type="protein sequence ID" value="PWN19863.1"/>
    <property type="molecule type" value="Genomic_DNA"/>
</dbReference>
<reference evidence="2 3" key="1">
    <citation type="journal article" date="2018" name="Mol. Biol. Evol.">
        <title>Broad Genomic Sampling Reveals a Smut Pathogenic Ancestry of the Fungal Clade Ustilaginomycotina.</title>
        <authorList>
            <person name="Kijpornyongpan T."/>
            <person name="Mondo S.J."/>
            <person name="Barry K."/>
            <person name="Sandor L."/>
            <person name="Lee J."/>
            <person name="Lipzen A."/>
            <person name="Pangilinan J."/>
            <person name="LaButti K."/>
            <person name="Hainaut M."/>
            <person name="Henrissat B."/>
            <person name="Grigoriev I.V."/>
            <person name="Spatafora J.W."/>
            <person name="Aime M.C."/>
        </authorList>
    </citation>
    <scope>NUCLEOTIDE SEQUENCE [LARGE SCALE GENOMIC DNA]</scope>
    <source>
        <strain evidence="2 3">MCA 4718</strain>
    </source>
</reference>
<accession>A0A316U697</accession>
<gene>
    <name evidence="2" type="ORF">BCV69DRAFT_283966</name>
</gene>
<feature type="compositionally biased region" description="Low complexity" evidence="1">
    <location>
        <begin position="83"/>
        <end position="97"/>
    </location>
</feature>
<evidence type="ECO:0000256" key="1">
    <source>
        <dbReference type="SAM" id="MobiDB-lite"/>
    </source>
</evidence>
<feature type="compositionally biased region" description="Polar residues" evidence="1">
    <location>
        <begin position="390"/>
        <end position="418"/>
    </location>
</feature>
<name>A0A316U697_9BASI</name>
<proteinExistence type="predicted"/>
<dbReference type="GeneID" id="37014614"/>
<dbReference type="Proteomes" id="UP000245942">
    <property type="component" value="Unassembled WGS sequence"/>
</dbReference>
<feature type="compositionally biased region" description="Pro residues" evidence="1">
    <location>
        <begin position="257"/>
        <end position="272"/>
    </location>
</feature>